<reference evidence="2" key="2">
    <citation type="submission" date="2022-08" db="EMBL/GenBank/DDBJ databases">
        <title>A global survey of hypervirulent Aeromonas hydrophila identified this emerging pathogen in farmed fish in the lower Mekong River basin.</title>
        <authorList>
            <person name="Xu T."/>
            <person name="Rasmussen-Ivey C.R."/>
            <person name="Moen F.S."/>
            <person name="Fernandez Bravo A."/>
            <person name="Lamy B."/>
            <person name="Beaz-Hidalgo R."/>
            <person name="Khan C.D."/>
            <person name="Castro Escarpulli G."/>
            <person name="Yasin I.S.M."/>
            <person name="Figueras M.J."/>
            <person name="Azzam Sayuti M."/>
            <person name="Karim M.M."/>
            <person name="Alam K.M."/>
            <person name="Le T.T.T."/>
            <person name="Thao N.H.P."/>
            <person name="Addo S."/>
            <person name="Duodu S."/>
            <person name="Ali S."/>
            <person name="Mey S."/>
            <person name="Somony T."/>
            <person name="Liles M.R."/>
        </authorList>
    </citation>
    <scope>NUCLEOTIDE SEQUENCE</scope>
    <source>
        <strain evidence="2">0.14</strain>
    </source>
</reference>
<dbReference type="RefSeq" id="WP_021230970.1">
    <property type="nucleotide sequence ID" value="NZ_AP027933.1"/>
</dbReference>
<dbReference type="EMBL" id="JANLFC010000047">
    <property type="protein sequence ID" value="MCR4449670.1"/>
    <property type="molecule type" value="Genomic_DNA"/>
</dbReference>
<organism evidence="3 4">
    <name type="scientific">Aeromonas veronii</name>
    <dbReference type="NCBI Taxonomy" id="654"/>
    <lineage>
        <taxon>Bacteria</taxon>
        <taxon>Pseudomonadati</taxon>
        <taxon>Pseudomonadota</taxon>
        <taxon>Gammaproteobacteria</taxon>
        <taxon>Aeromonadales</taxon>
        <taxon>Aeromonadaceae</taxon>
        <taxon>Aeromonas</taxon>
    </lineage>
</organism>
<dbReference type="Pfam" id="PF14341">
    <property type="entry name" value="PilX_N"/>
    <property type="match status" value="1"/>
</dbReference>
<evidence type="ECO:0000259" key="1">
    <source>
        <dbReference type="Pfam" id="PF14341"/>
    </source>
</evidence>
<sequence length="145" mass="15290">MKHSRGVALIVALVILAPLTLIAVVLMQSGGMDLRASGAAAALQQVEHRVEGIIGGAMQQAGLATQIAQMPSVSTATSTVSGSMGNATMQYRSETVCKRRFDATSKNVIPACRYVELEASQAYGKQGRPMTWTVGVEQPLLKTAE</sequence>
<dbReference type="EMBL" id="CABWLC010000021">
    <property type="protein sequence ID" value="VXA89282.1"/>
    <property type="molecule type" value="Genomic_DNA"/>
</dbReference>
<proteinExistence type="predicted"/>
<dbReference type="InterPro" id="IPR025746">
    <property type="entry name" value="PilX_N_dom"/>
</dbReference>
<name>A0A2S3XLB2_AERVE</name>
<accession>A0A2S3XLB2</accession>
<dbReference type="Proteomes" id="UP000439123">
    <property type="component" value="Unassembled WGS sequence"/>
</dbReference>
<accession>A0A653LEI4</accession>
<dbReference type="KEGG" id="avo:AMS64_20160"/>
<reference evidence="3 4" key="1">
    <citation type="submission" date="2019-10" db="EMBL/GenBank/DDBJ databases">
        <authorList>
            <person name="Karimi E."/>
        </authorList>
    </citation>
    <scope>NUCLEOTIDE SEQUENCE [LARGE SCALE GENOMIC DNA]</scope>
    <source>
        <strain evidence="3">Aeromonas sp. 8C</strain>
    </source>
</reference>
<dbReference type="Proteomes" id="UP001204061">
    <property type="component" value="Unassembled WGS sequence"/>
</dbReference>
<feature type="domain" description="Type 4 fimbrial biogenesis protein PilX N-terminal" evidence="1">
    <location>
        <begin position="5"/>
        <end position="40"/>
    </location>
</feature>
<protein>
    <submittedName>
        <fullName evidence="2">Type IVa pilus pseudopilin TppD</fullName>
    </submittedName>
</protein>
<dbReference type="AlphaFoldDB" id="A0A2S3XLB2"/>
<evidence type="ECO:0000313" key="2">
    <source>
        <dbReference type="EMBL" id="MCR4449670.1"/>
    </source>
</evidence>
<gene>
    <name evidence="2" type="primary">tppD</name>
    <name evidence="3" type="ORF">AERO8C_80200</name>
    <name evidence="2" type="ORF">NS965_14870</name>
</gene>
<evidence type="ECO:0000313" key="4">
    <source>
        <dbReference type="Proteomes" id="UP000439123"/>
    </source>
</evidence>
<evidence type="ECO:0000313" key="3">
    <source>
        <dbReference type="EMBL" id="VXA89282.1"/>
    </source>
</evidence>